<sequence>MHKTDVGFVSMLYCHTGLGDRRSERGHWLLPEYCCLPSHPVQWFSFF</sequence>
<proteinExistence type="predicted"/>
<evidence type="ECO:0000313" key="1">
    <source>
        <dbReference type="EnsemblPlants" id="AET1Gv20575900.5"/>
    </source>
</evidence>
<dbReference type="EnsemblPlants" id="AET1Gv20575900.5">
    <property type="protein sequence ID" value="AET1Gv20575900.5"/>
    <property type="gene ID" value="AET1Gv20575900"/>
</dbReference>
<protein>
    <submittedName>
        <fullName evidence="1">Uncharacterized protein</fullName>
    </submittedName>
</protein>
<name>A0A452YYR0_AEGTS</name>
<dbReference type="Proteomes" id="UP000015105">
    <property type="component" value="Chromosome 1D"/>
</dbReference>
<reference evidence="2" key="1">
    <citation type="journal article" date="2014" name="Science">
        <title>Ancient hybridizations among the ancestral genomes of bread wheat.</title>
        <authorList>
            <consortium name="International Wheat Genome Sequencing Consortium,"/>
            <person name="Marcussen T."/>
            <person name="Sandve S.R."/>
            <person name="Heier L."/>
            <person name="Spannagl M."/>
            <person name="Pfeifer M."/>
            <person name="Jakobsen K.S."/>
            <person name="Wulff B.B."/>
            <person name="Steuernagel B."/>
            <person name="Mayer K.F."/>
            <person name="Olsen O.A."/>
        </authorList>
    </citation>
    <scope>NUCLEOTIDE SEQUENCE [LARGE SCALE GENOMIC DNA]</scope>
    <source>
        <strain evidence="2">cv. AL8/78</strain>
    </source>
</reference>
<reference evidence="1" key="3">
    <citation type="journal article" date="2017" name="Nature">
        <title>Genome sequence of the progenitor of the wheat D genome Aegilops tauschii.</title>
        <authorList>
            <person name="Luo M.C."/>
            <person name="Gu Y.Q."/>
            <person name="Puiu D."/>
            <person name="Wang H."/>
            <person name="Twardziok S.O."/>
            <person name="Deal K.R."/>
            <person name="Huo N."/>
            <person name="Zhu T."/>
            <person name="Wang L."/>
            <person name="Wang Y."/>
            <person name="McGuire P.E."/>
            <person name="Liu S."/>
            <person name="Long H."/>
            <person name="Ramasamy R.K."/>
            <person name="Rodriguez J.C."/>
            <person name="Van S.L."/>
            <person name="Yuan L."/>
            <person name="Wang Z."/>
            <person name="Xia Z."/>
            <person name="Xiao L."/>
            <person name="Anderson O.D."/>
            <person name="Ouyang S."/>
            <person name="Liang Y."/>
            <person name="Zimin A.V."/>
            <person name="Pertea G."/>
            <person name="Qi P."/>
            <person name="Bennetzen J.L."/>
            <person name="Dai X."/>
            <person name="Dawson M.W."/>
            <person name="Muller H.G."/>
            <person name="Kugler K."/>
            <person name="Rivarola-Duarte L."/>
            <person name="Spannagl M."/>
            <person name="Mayer K.F.X."/>
            <person name="Lu F.H."/>
            <person name="Bevan M.W."/>
            <person name="Leroy P."/>
            <person name="Li P."/>
            <person name="You F.M."/>
            <person name="Sun Q."/>
            <person name="Liu Z."/>
            <person name="Lyons E."/>
            <person name="Wicker T."/>
            <person name="Salzberg S.L."/>
            <person name="Devos K.M."/>
            <person name="Dvorak J."/>
        </authorList>
    </citation>
    <scope>NUCLEOTIDE SEQUENCE [LARGE SCALE GENOMIC DNA]</scope>
    <source>
        <strain evidence="1">cv. AL8/78</strain>
    </source>
</reference>
<evidence type="ECO:0000313" key="2">
    <source>
        <dbReference type="Proteomes" id="UP000015105"/>
    </source>
</evidence>
<dbReference type="AlphaFoldDB" id="A0A452YYR0"/>
<accession>A0A452YYR0</accession>
<dbReference type="Gramene" id="AET1Gv20575900.5">
    <property type="protein sequence ID" value="AET1Gv20575900.5"/>
    <property type="gene ID" value="AET1Gv20575900"/>
</dbReference>
<reference evidence="1" key="5">
    <citation type="journal article" date="2021" name="G3 (Bethesda)">
        <title>Aegilops tauschii genome assembly Aet v5.0 features greater sequence contiguity and improved annotation.</title>
        <authorList>
            <person name="Wang L."/>
            <person name="Zhu T."/>
            <person name="Rodriguez J.C."/>
            <person name="Deal K.R."/>
            <person name="Dubcovsky J."/>
            <person name="McGuire P.E."/>
            <person name="Lux T."/>
            <person name="Spannagl M."/>
            <person name="Mayer K.F.X."/>
            <person name="Baldrich P."/>
            <person name="Meyers B.C."/>
            <person name="Huo N."/>
            <person name="Gu Y.Q."/>
            <person name="Zhou H."/>
            <person name="Devos K.M."/>
            <person name="Bennetzen J.L."/>
            <person name="Unver T."/>
            <person name="Budak H."/>
            <person name="Gulick P.J."/>
            <person name="Galiba G."/>
            <person name="Kalapos B."/>
            <person name="Nelson D.R."/>
            <person name="Li P."/>
            <person name="You F.M."/>
            <person name="Luo M.C."/>
            <person name="Dvorak J."/>
        </authorList>
    </citation>
    <scope>NUCLEOTIDE SEQUENCE [LARGE SCALE GENOMIC DNA]</scope>
    <source>
        <strain evidence="1">cv. AL8/78</strain>
    </source>
</reference>
<organism evidence="1 2">
    <name type="scientific">Aegilops tauschii subsp. strangulata</name>
    <name type="common">Goatgrass</name>
    <dbReference type="NCBI Taxonomy" id="200361"/>
    <lineage>
        <taxon>Eukaryota</taxon>
        <taxon>Viridiplantae</taxon>
        <taxon>Streptophyta</taxon>
        <taxon>Embryophyta</taxon>
        <taxon>Tracheophyta</taxon>
        <taxon>Spermatophyta</taxon>
        <taxon>Magnoliopsida</taxon>
        <taxon>Liliopsida</taxon>
        <taxon>Poales</taxon>
        <taxon>Poaceae</taxon>
        <taxon>BOP clade</taxon>
        <taxon>Pooideae</taxon>
        <taxon>Triticodae</taxon>
        <taxon>Triticeae</taxon>
        <taxon>Triticinae</taxon>
        <taxon>Aegilops</taxon>
    </lineage>
</organism>
<keyword evidence="2" id="KW-1185">Reference proteome</keyword>
<reference evidence="1" key="4">
    <citation type="submission" date="2019-03" db="UniProtKB">
        <authorList>
            <consortium name="EnsemblPlants"/>
        </authorList>
    </citation>
    <scope>IDENTIFICATION</scope>
</reference>
<reference evidence="2" key="2">
    <citation type="journal article" date="2017" name="Nat. Plants">
        <title>The Aegilops tauschii genome reveals multiple impacts of transposons.</title>
        <authorList>
            <person name="Zhao G."/>
            <person name="Zou C."/>
            <person name="Li K."/>
            <person name="Wang K."/>
            <person name="Li T."/>
            <person name="Gao L."/>
            <person name="Zhang X."/>
            <person name="Wang H."/>
            <person name="Yang Z."/>
            <person name="Liu X."/>
            <person name="Jiang W."/>
            <person name="Mao L."/>
            <person name="Kong X."/>
            <person name="Jiao Y."/>
            <person name="Jia J."/>
        </authorList>
    </citation>
    <scope>NUCLEOTIDE SEQUENCE [LARGE SCALE GENOMIC DNA]</scope>
    <source>
        <strain evidence="2">cv. AL8/78</strain>
    </source>
</reference>